<protein>
    <submittedName>
        <fullName evidence="2">Protein Wnt</fullName>
    </submittedName>
</protein>
<organism evidence="1 2">
    <name type="scientific">Panagrolaimus sp. JU765</name>
    <dbReference type="NCBI Taxonomy" id="591449"/>
    <lineage>
        <taxon>Eukaryota</taxon>
        <taxon>Metazoa</taxon>
        <taxon>Ecdysozoa</taxon>
        <taxon>Nematoda</taxon>
        <taxon>Chromadorea</taxon>
        <taxon>Rhabditida</taxon>
        <taxon>Tylenchina</taxon>
        <taxon>Panagrolaimomorpha</taxon>
        <taxon>Panagrolaimoidea</taxon>
        <taxon>Panagrolaimidae</taxon>
        <taxon>Panagrolaimus</taxon>
    </lineage>
</organism>
<evidence type="ECO:0000313" key="1">
    <source>
        <dbReference type="Proteomes" id="UP000887576"/>
    </source>
</evidence>
<reference evidence="2" key="1">
    <citation type="submission" date="2022-11" db="UniProtKB">
        <authorList>
            <consortium name="WormBaseParasite"/>
        </authorList>
    </citation>
    <scope>IDENTIFICATION</scope>
</reference>
<evidence type="ECO:0000313" key="2">
    <source>
        <dbReference type="WBParaSite" id="JU765_v2.g18823.t1"/>
    </source>
</evidence>
<sequence>MKLIKLAVFLFLFPAVFGIKWLSISTLKSTFLEPSDCPTSKEQKKTLGFVQHQSELCRRMIELMPFVKSAADETVSSCLETFKEHRWNCSSLLKAPNFDSDLTKGTKEQAYVYALSSAAVVHQIAKACSSGSIDFCQCGKGGTLILNKTNENDLPPMDENYQWQGCSDNVEYGLSASQEWADAPWHSKVRLSRDLTGGFLDQIEIYEMEKERHTNEKKPPNFDGKKIAMNQQNNNVGRQTIAKNSNMLEHAANDERDLTKAEIKIFDRPAI</sequence>
<accession>A0AC34QSD5</accession>
<name>A0AC34QSD5_9BILA</name>
<dbReference type="Proteomes" id="UP000887576">
    <property type="component" value="Unplaced"/>
</dbReference>
<dbReference type="WBParaSite" id="JU765_v2.g18823.t1">
    <property type="protein sequence ID" value="JU765_v2.g18823.t1"/>
    <property type="gene ID" value="JU765_v2.g18823"/>
</dbReference>
<proteinExistence type="predicted"/>